<dbReference type="PANTHER" id="PTHR34567:SF9">
    <property type="entry name" value="CONTAINING PROTEIN, PUTATIVE-RELATED"/>
    <property type="match status" value="1"/>
</dbReference>
<accession>A0ABQ9NDS2</accession>
<proteinExistence type="predicted"/>
<dbReference type="Proteomes" id="UP001174677">
    <property type="component" value="Chromosome 1"/>
</dbReference>
<dbReference type="PANTHER" id="PTHR34567">
    <property type="entry name" value="FK506-BINDING-LIKE PROTEIN"/>
    <property type="match status" value="1"/>
</dbReference>
<protein>
    <submittedName>
        <fullName evidence="2">Uncharacterized protein</fullName>
    </submittedName>
</protein>
<feature type="compositionally biased region" description="Polar residues" evidence="1">
    <location>
        <begin position="394"/>
        <end position="410"/>
    </location>
</feature>
<name>A0ABQ9NDS2_HEVBR</name>
<gene>
    <name evidence="2" type="ORF">P3X46_001791</name>
</gene>
<evidence type="ECO:0000313" key="3">
    <source>
        <dbReference type="Proteomes" id="UP001174677"/>
    </source>
</evidence>
<organism evidence="2 3">
    <name type="scientific">Hevea brasiliensis</name>
    <name type="common">Para rubber tree</name>
    <name type="synonym">Siphonia brasiliensis</name>
    <dbReference type="NCBI Taxonomy" id="3981"/>
    <lineage>
        <taxon>Eukaryota</taxon>
        <taxon>Viridiplantae</taxon>
        <taxon>Streptophyta</taxon>
        <taxon>Embryophyta</taxon>
        <taxon>Tracheophyta</taxon>
        <taxon>Spermatophyta</taxon>
        <taxon>Magnoliopsida</taxon>
        <taxon>eudicotyledons</taxon>
        <taxon>Gunneridae</taxon>
        <taxon>Pentapetalae</taxon>
        <taxon>rosids</taxon>
        <taxon>fabids</taxon>
        <taxon>Malpighiales</taxon>
        <taxon>Euphorbiaceae</taxon>
        <taxon>Crotonoideae</taxon>
        <taxon>Micrandreae</taxon>
        <taxon>Hevea</taxon>
    </lineage>
</organism>
<dbReference type="EMBL" id="JARPOI010000001">
    <property type="protein sequence ID" value="KAJ9190607.1"/>
    <property type="molecule type" value="Genomic_DNA"/>
</dbReference>
<keyword evidence="3" id="KW-1185">Reference proteome</keyword>
<feature type="region of interest" description="Disordered" evidence="1">
    <location>
        <begin position="371"/>
        <end position="417"/>
    </location>
</feature>
<sequence length="417" mass="48320">MGNWRNRRPRRFFYEQYIDPASSYYDPEEPTPNPEFAEDGVPSWEKKFCSLIGSVPWKKVVNVKKFMYCHGSVLNWDDSAGEEAFQNAKKRFWAEINGLTSEISLPNPDKYIDKINWNPDIDPELIKDLECSFFAPEEGEKDGKLDCKSKKFRNSVAVPSEAWNRNSGEIRTSWECNYNMQSSVALKGEGQCWNQWHMSTDNSTNLNNGDNPWDHCSAQGNEGEKSNTWGDGDNKLWGWNNVNHIKQQMDWDNNNVKNDDNPWECNFSQGNEDVKGNTWGDCSDKVWGWSHGRNQFNRSKDWDSGPWKRSSQGVVQVKEKIQGYHYWDNNLQQPGSSWRSNSTQGSGSWKDRQWKGWKRWDNHYREPKGLELGQVGGGWGTSNDGNRKREGTHQCLTGNKQTRFQGNGYQTGHRRRG</sequence>
<reference evidence="2" key="1">
    <citation type="journal article" date="2023" name="Plant Biotechnol. J.">
        <title>Chromosome-level wild Hevea brasiliensis genome provides new tools for genomic-assisted breeding and valuable loci to elevate rubber yield.</title>
        <authorList>
            <person name="Cheng H."/>
            <person name="Song X."/>
            <person name="Hu Y."/>
            <person name="Wu T."/>
            <person name="Yang Q."/>
            <person name="An Z."/>
            <person name="Feng S."/>
            <person name="Deng Z."/>
            <person name="Wu W."/>
            <person name="Zeng X."/>
            <person name="Tu M."/>
            <person name="Wang X."/>
            <person name="Huang H."/>
        </authorList>
    </citation>
    <scope>NUCLEOTIDE SEQUENCE</scope>
    <source>
        <strain evidence="2">MT/VB/25A 57/8</strain>
    </source>
</reference>
<comment type="caution">
    <text evidence="2">The sequence shown here is derived from an EMBL/GenBank/DDBJ whole genome shotgun (WGS) entry which is preliminary data.</text>
</comment>
<evidence type="ECO:0000313" key="2">
    <source>
        <dbReference type="EMBL" id="KAJ9190607.1"/>
    </source>
</evidence>
<evidence type="ECO:0000256" key="1">
    <source>
        <dbReference type="SAM" id="MobiDB-lite"/>
    </source>
</evidence>